<dbReference type="EMBL" id="LGUF01000007">
    <property type="protein sequence ID" value="KON90079.1"/>
    <property type="molecule type" value="Genomic_DNA"/>
</dbReference>
<proteinExistence type="predicted"/>
<dbReference type="PANTHER" id="PTHR31272">
    <property type="entry name" value="CYTOCHROME C-TYPE BIOGENESIS PROTEIN HI_1454-RELATED"/>
    <property type="match status" value="1"/>
</dbReference>
<evidence type="ECO:0000259" key="2">
    <source>
        <dbReference type="Pfam" id="PF13386"/>
    </source>
</evidence>
<gene>
    <name evidence="3" type="ORF">AF332_26920</name>
</gene>
<feature type="transmembrane region" description="Helical" evidence="1">
    <location>
        <begin position="103"/>
        <end position="124"/>
    </location>
</feature>
<dbReference type="InterPro" id="IPR039447">
    <property type="entry name" value="UreH-like_TM_dom"/>
</dbReference>
<comment type="caution">
    <text evidence="3">The sequence shown here is derived from an EMBL/GenBank/DDBJ whole genome shotgun (WGS) entry which is preliminary data.</text>
</comment>
<name>A0A0M0GJQ3_SPOGL</name>
<evidence type="ECO:0000313" key="4">
    <source>
        <dbReference type="Proteomes" id="UP000037109"/>
    </source>
</evidence>
<dbReference type="STRING" id="1459.AF332_26920"/>
<evidence type="ECO:0000256" key="1">
    <source>
        <dbReference type="SAM" id="Phobius"/>
    </source>
</evidence>
<feature type="transmembrane region" description="Helical" evidence="1">
    <location>
        <begin position="32"/>
        <end position="57"/>
    </location>
</feature>
<feature type="transmembrane region" description="Helical" evidence="1">
    <location>
        <begin position="145"/>
        <end position="169"/>
    </location>
</feature>
<feature type="transmembrane region" description="Helical" evidence="1">
    <location>
        <begin position="69"/>
        <end position="91"/>
    </location>
</feature>
<protein>
    <submittedName>
        <fullName evidence="3">Cytochrome C biosynthesis protein</fullName>
    </submittedName>
</protein>
<feature type="domain" description="Urease accessory protein UreH-like transmembrane" evidence="2">
    <location>
        <begin position="31"/>
        <end position="236"/>
    </location>
</feature>
<organism evidence="3 4">
    <name type="scientific">Sporosarcina globispora</name>
    <name type="common">Bacillus globisporus</name>
    <dbReference type="NCBI Taxonomy" id="1459"/>
    <lineage>
        <taxon>Bacteria</taxon>
        <taxon>Bacillati</taxon>
        <taxon>Bacillota</taxon>
        <taxon>Bacilli</taxon>
        <taxon>Bacillales</taxon>
        <taxon>Caryophanaceae</taxon>
        <taxon>Sporosarcina</taxon>
    </lineage>
</organism>
<feature type="transmembrane region" description="Helical" evidence="1">
    <location>
        <begin position="226"/>
        <end position="244"/>
    </location>
</feature>
<keyword evidence="1" id="KW-1133">Transmembrane helix</keyword>
<dbReference type="AlphaFoldDB" id="A0A0M0GJQ3"/>
<dbReference type="PATRIC" id="fig|1459.3.peg.5924"/>
<dbReference type="RefSeq" id="WP_053437452.1">
    <property type="nucleotide sequence ID" value="NZ_LGUF01000007.1"/>
</dbReference>
<dbReference type="PANTHER" id="PTHR31272:SF4">
    <property type="entry name" value="CYTOCHROME C-TYPE BIOGENESIS PROTEIN HI_1454-RELATED"/>
    <property type="match status" value="1"/>
</dbReference>
<keyword evidence="1" id="KW-0812">Transmembrane</keyword>
<accession>A0A0M0GJQ3</accession>
<evidence type="ECO:0000313" key="3">
    <source>
        <dbReference type="EMBL" id="KON90079.1"/>
    </source>
</evidence>
<feature type="transmembrane region" description="Helical" evidence="1">
    <location>
        <begin position="181"/>
        <end position="205"/>
    </location>
</feature>
<sequence length="245" mass="26542">MYDFFSQISNLLSQPLVNIGISTKGIPVLSAFVLGIVGAVAPCQFTGNLGAITVYGNQSVQQKVAWKHVLFFILGKIAVFSGLGLLVWIVGSEIRTSFITYFPWIRKIVGPLFIIIGLFMLGIIKVNKTLSFGSFLEKFQTRGSLGAFLMGVSFTLGFCPTMFTLFFITLMPMAAAVSYGAVLPVFFAIGTSLPLIIAIFLIWYLDLGGSLIKKKGRKLGTAVQKAAGIAMLILGALDTITYWSL</sequence>
<keyword evidence="4" id="KW-1185">Reference proteome</keyword>
<dbReference type="Pfam" id="PF13386">
    <property type="entry name" value="DsbD_2"/>
    <property type="match status" value="1"/>
</dbReference>
<dbReference type="Proteomes" id="UP000037109">
    <property type="component" value="Unassembled WGS sequence"/>
</dbReference>
<dbReference type="OrthoDB" id="43562at2"/>
<dbReference type="InterPro" id="IPR051790">
    <property type="entry name" value="Cytochrome_c-biogenesis_DsbD"/>
</dbReference>
<keyword evidence="1" id="KW-0472">Membrane</keyword>
<reference evidence="4" key="1">
    <citation type="submission" date="2015-07" db="EMBL/GenBank/DDBJ databases">
        <title>Fjat-10036 dsm4.</title>
        <authorList>
            <person name="Liu B."/>
            <person name="Wang J."/>
            <person name="Zhu Y."/>
            <person name="Liu G."/>
            <person name="Chen Q."/>
            <person name="Chen Z."/>
            <person name="Lan J."/>
            <person name="Che J."/>
            <person name="Ge C."/>
            <person name="Shi H."/>
            <person name="Pan Z."/>
            <person name="Liu X."/>
        </authorList>
    </citation>
    <scope>NUCLEOTIDE SEQUENCE [LARGE SCALE GENOMIC DNA]</scope>
    <source>
        <strain evidence="4">DSM 4</strain>
    </source>
</reference>